<gene>
    <name evidence="2" type="ORF">METZ01_LOCUS361634</name>
</gene>
<protein>
    <submittedName>
        <fullName evidence="2">Uncharacterized protein</fullName>
    </submittedName>
</protein>
<keyword evidence="1" id="KW-0472">Membrane</keyword>
<dbReference type="EMBL" id="UINC01128797">
    <property type="protein sequence ID" value="SVD08780.1"/>
    <property type="molecule type" value="Genomic_DNA"/>
</dbReference>
<evidence type="ECO:0000313" key="2">
    <source>
        <dbReference type="EMBL" id="SVD08780.1"/>
    </source>
</evidence>
<sequence>MDDEIVEDRNVNAGLMEAGLAISMAAILIVCL</sequence>
<keyword evidence="1" id="KW-1133">Transmembrane helix</keyword>
<reference evidence="2" key="1">
    <citation type="submission" date="2018-05" db="EMBL/GenBank/DDBJ databases">
        <authorList>
            <person name="Lanie J.A."/>
            <person name="Ng W.-L."/>
            <person name="Kazmierczak K.M."/>
            <person name="Andrzejewski T.M."/>
            <person name="Davidsen T.M."/>
            <person name="Wayne K.J."/>
            <person name="Tettelin H."/>
            <person name="Glass J.I."/>
            <person name="Rusch D."/>
            <person name="Podicherti R."/>
            <person name="Tsui H.-C.T."/>
            <person name="Winkler M.E."/>
        </authorList>
    </citation>
    <scope>NUCLEOTIDE SEQUENCE</scope>
</reference>
<evidence type="ECO:0000256" key="1">
    <source>
        <dbReference type="SAM" id="Phobius"/>
    </source>
</evidence>
<accession>A0A382SFQ0</accession>
<dbReference type="AlphaFoldDB" id="A0A382SFQ0"/>
<name>A0A382SFQ0_9ZZZZ</name>
<keyword evidence="1" id="KW-0812">Transmembrane</keyword>
<feature type="transmembrane region" description="Helical" evidence="1">
    <location>
        <begin position="12"/>
        <end position="31"/>
    </location>
</feature>
<organism evidence="2">
    <name type="scientific">marine metagenome</name>
    <dbReference type="NCBI Taxonomy" id="408172"/>
    <lineage>
        <taxon>unclassified sequences</taxon>
        <taxon>metagenomes</taxon>
        <taxon>ecological metagenomes</taxon>
    </lineage>
</organism>
<proteinExistence type="predicted"/>